<sequence length="97" mass="10995">MATIQQYKFKNGSAGLIETVYAIIRSKSGKVTSKDLDQMIGNKQDVRFAITRLTVQGRIKRVRGFGKVGIEYFYKDIASEPRKKPMEKVAATATTWY</sequence>
<protein>
    <submittedName>
        <fullName evidence="1">Uncharacterized protein</fullName>
    </submittedName>
</protein>
<proteinExistence type="predicted"/>
<keyword evidence="2" id="KW-1185">Reference proteome</keyword>
<dbReference type="RefSeq" id="WP_015017983.1">
    <property type="nucleotide sequence ID" value="NC_018719.1"/>
</dbReference>
<name>K0IHT8_NITGG</name>
<dbReference type="Proteomes" id="UP000008037">
    <property type="component" value="Chromosome"/>
</dbReference>
<evidence type="ECO:0000313" key="2">
    <source>
        <dbReference type="Proteomes" id="UP000008037"/>
    </source>
</evidence>
<gene>
    <name evidence="1" type="ordered locus">Ngar_c04930</name>
</gene>
<dbReference type="HOGENOM" id="CLU_2340267_0_0_2"/>
<dbReference type="OrthoDB" id="382559at2157"/>
<organism evidence="1 2">
    <name type="scientific">Nitrososphaera gargensis (strain Ga9.2)</name>
    <dbReference type="NCBI Taxonomy" id="1237085"/>
    <lineage>
        <taxon>Archaea</taxon>
        <taxon>Nitrososphaerota</taxon>
        <taxon>Nitrososphaeria</taxon>
        <taxon>Nitrososphaerales</taxon>
        <taxon>Nitrososphaeraceae</taxon>
        <taxon>Nitrososphaera</taxon>
    </lineage>
</organism>
<dbReference type="AlphaFoldDB" id="K0IHT8"/>
<reference evidence="1 2" key="1">
    <citation type="journal article" date="2012" name="Environ. Microbiol.">
        <title>The genome of the ammonia-oxidizing Candidatus Nitrososphaera gargensis: insights into metabolic versatility and environmental adaptations.</title>
        <authorList>
            <person name="Spang A."/>
            <person name="Poehlein A."/>
            <person name="Offre P."/>
            <person name="Zumbragel S."/>
            <person name="Haider S."/>
            <person name="Rychlik N."/>
            <person name="Nowka B."/>
            <person name="Schmeisser C."/>
            <person name="Lebedeva E.V."/>
            <person name="Rattei T."/>
            <person name="Bohm C."/>
            <person name="Schmid M."/>
            <person name="Galushko A."/>
            <person name="Hatzenpichler R."/>
            <person name="Weinmaier T."/>
            <person name="Daniel R."/>
            <person name="Schleper C."/>
            <person name="Spieck E."/>
            <person name="Streit W."/>
            <person name="Wagner M."/>
        </authorList>
    </citation>
    <scope>NUCLEOTIDE SEQUENCE [LARGE SCALE GENOMIC DNA]</scope>
    <source>
        <strain evidence="2">Ga9.2</strain>
    </source>
</reference>
<dbReference type="EMBL" id="CP002408">
    <property type="protein sequence ID" value="AFU57437.1"/>
    <property type="molecule type" value="Genomic_DNA"/>
</dbReference>
<dbReference type="KEGG" id="nga:Ngar_c04930"/>
<dbReference type="GeneID" id="13796667"/>
<evidence type="ECO:0000313" key="1">
    <source>
        <dbReference type="EMBL" id="AFU57437.1"/>
    </source>
</evidence>
<accession>K0IHT8</accession>
<dbReference type="BioCyc" id="CNIT1237085:G1324-491-MONOMER"/>
<dbReference type="InParanoid" id="K0IHT8"/>